<dbReference type="InterPro" id="IPR036390">
    <property type="entry name" value="WH_DNA-bd_sf"/>
</dbReference>
<dbReference type="EMBL" id="JACNFK010000036">
    <property type="protein sequence ID" value="MBC8520249.1"/>
    <property type="molecule type" value="Genomic_DNA"/>
</dbReference>
<dbReference type="InterPro" id="IPR036388">
    <property type="entry name" value="WH-like_DNA-bd_sf"/>
</dbReference>
<proteinExistence type="predicted"/>
<protein>
    <submittedName>
        <fullName evidence="1">MarR family EPS-associated transcriptional regulator</fullName>
    </submittedName>
</protein>
<reference evidence="1 2" key="1">
    <citation type="submission" date="2020-08" db="EMBL/GenBank/DDBJ databases">
        <title>Bridging the membrane lipid divide: bacteria of the FCB group superphylum have the potential to synthesize archaeal ether lipids.</title>
        <authorList>
            <person name="Villanueva L."/>
            <person name="Von Meijenfeldt F.A.B."/>
            <person name="Westbye A.B."/>
            <person name="Yadav S."/>
            <person name="Hopmans E.C."/>
            <person name="Dutilh B.E."/>
            <person name="Sinninghe Damste J.S."/>
        </authorList>
    </citation>
    <scope>NUCLEOTIDE SEQUENCE [LARGE SCALE GENOMIC DNA]</scope>
    <source>
        <strain evidence="1">NIOZ-UU100</strain>
    </source>
</reference>
<dbReference type="AlphaFoldDB" id="A0A8J6P4M5"/>
<dbReference type="Gene3D" id="1.10.10.10">
    <property type="entry name" value="Winged helix-like DNA-binding domain superfamily/Winged helix DNA-binding domain"/>
    <property type="match status" value="1"/>
</dbReference>
<dbReference type="Proteomes" id="UP000654401">
    <property type="component" value="Unassembled WGS sequence"/>
</dbReference>
<dbReference type="NCBIfam" id="TIGR04176">
    <property type="entry name" value="MarR_EPS"/>
    <property type="match status" value="1"/>
</dbReference>
<accession>A0A8J6P4M5</accession>
<evidence type="ECO:0000313" key="2">
    <source>
        <dbReference type="Proteomes" id="UP000654401"/>
    </source>
</evidence>
<comment type="caution">
    <text evidence="1">The sequence shown here is derived from an EMBL/GenBank/DDBJ whole genome shotgun (WGS) entry which is preliminary data.</text>
</comment>
<dbReference type="Pfam" id="PF13412">
    <property type="entry name" value="HTH_24"/>
    <property type="match status" value="1"/>
</dbReference>
<name>A0A8J6P4M5_9GAMM</name>
<evidence type="ECO:0000313" key="1">
    <source>
        <dbReference type="EMBL" id="MBC8520249.1"/>
    </source>
</evidence>
<dbReference type="SUPFAM" id="SSF46785">
    <property type="entry name" value="Winged helix' DNA-binding domain"/>
    <property type="match status" value="1"/>
</dbReference>
<dbReference type="InterPro" id="IPR026433">
    <property type="entry name" value="MarR_EPS"/>
</dbReference>
<organism evidence="1 2">
    <name type="scientific">Candidatus Thiopontia autotrophica</name>
    <dbReference type="NCBI Taxonomy" id="2841688"/>
    <lineage>
        <taxon>Bacteria</taxon>
        <taxon>Pseudomonadati</taxon>
        <taxon>Pseudomonadota</taxon>
        <taxon>Gammaproteobacteria</taxon>
        <taxon>Candidatus Thiopontia</taxon>
    </lineage>
</organism>
<sequence length="106" mass="12538">MSLKEVHFDLLRRLQENPDCTQRELASEMGISLGKVNYCLKKLIEKGWVKAKNFHNNKNKQSYAYLLTPKGIEEKGKLTIEFLQRKMEEYEMLKMEITQLQEEIEG</sequence>
<gene>
    <name evidence="1" type="ORF">H8D24_07580</name>
</gene>